<dbReference type="InterPro" id="IPR021359">
    <property type="entry name" value="DUF2812"/>
</dbReference>
<feature type="transmembrane region" description="Helical" evidence="1">
    <location>
        <begin position="145"/>
        <end position="163"/>
    </location>
</feature>
<keyword evidence="1" id="KW-1133">Transmembrane helix</keyword>
<keyword evidence="3" id="KW-1185">Reference proteome</keyword>
<proteinExistence type="predicted"/>
<dbReference type="EMBL" id="JAENHN010000059">
    <property type="protein sequence ID" value="MBK1813300.1"/>
    <property type="molecule type" value="Genomic_DNA"/>
</dbReference>
<comment type="caution">
    <text evidence="2">The sequence shown here is derived from an EMBL/GenBank/DDBJ whole genome shotgun (WGS) entry which is preliminary data.</text>
</comment>
<dbReference type="Pfam" id="PF11193">
    <property type="entry name" value="DUF2812"/>
    <property type="match status" value="1"/>
</dbReference>
<dbReference type="Proteomes" id="UP000596739">
    <property type="component" value="Unassembled WGS sequence"/>
</dbReference>
<evidence type="ECO:0000313" key="3">
    <source>
        <dbReference type="Proteomes" id="UP000596739"/>
    </source>
</evidence>
<organism evidence="2 3">
    <name type="scientific">Clostridium yunnanense</name>
    <dbReference type="NCBI Taxonomy" id="2800325"/>
    <lineage>
        <taxon>Bacteria</taxon>
        <taxon>Bacillati</taxon>
        <taxon>Bacillota</taxon>
        <taxon>Clostridia</taxon>
        <taxon>Eubacteriales</taxon>
        <taxon>Clostridiaceae</taxon>
        <taxon>Clostridium</taxon>
    </lineage>
</organism>
<sequence>MERDENIEDSIKNIEVHKSEEEYDKPIKIRKYFWLMLFPSKIERWLEEMESEGYRLFRIALRGNIFYFTKNEKRKVRYFIDYPEVIHRSYFKRYITHKWKMRYNMWTPGNRMVIWMKPCIDNYDFCAIDFVKDKKALIKKVFKRILQNVIVVIIAIYLFVHLISEVQIDSYTVNLFYICLITSIVVVIIDRLFKLTQLSSYLFKIEKISKISMK</sequence>
<keyword evidence="1" id="KW-0472">Membrane</keyword>
<name>A0ABS1EV91_9CLOT</name>
<dbReference type="RefSeq" id="WP_200273262.1">
    <property type="nucleotide sequence ID" value="NZ_JAENHN010000059.1"/>
</dbReference>
<protein>
    <submittedName>
        <fullName evidence="2">DUF2812 domain-containing protein</fullName>
    </submittedName>
</protein>
<feature type="transmembrane region" description="Helical" evidence="1">
    <location>
        <begin position="175"/>
        <end position="193"/>
    </location>
</feature>
<evidence type="ECO:0000313" key="2">
    <source>
        <dbReference type="EMBL" id="MBK1813300.1"/>
    </source>
</evidence>
<keyword evidence="1" id="KW-0812">Transmembrane</keyword>
<gene>
    <name evidence="2" type="ORF">JHL18_22010</name>
</gene>
<accession>A0ABS1EV91</accession>
<evidence type="ECO:0000256" key="1">
    <source>
        <dbReference type="SAM" id="Phobius"/>
    </source>
</evidence>
<reference evidence="3" key="1">
    <citation type="submission" date="2021-01" db="EMBL/GenBank/DDBJ databases">
        <title>Genome public.</title>
        <authorList>
            <person name="Liu C."/>
            <person name="Sun Q."/>
        </authorList>
    </citation>
    <scope>NUCLEOTIDE SEQUENCE [LARGE SCALE GENOMIC DNA]</scope>
    <source>
        <strain evidence="3">YIM B02505</strain>
    </source>
</reference>